<accession>A0A5S5MCZ9</accession>
<feature type="binding site" evidence="12">
    <location>
        <position position="179"/>
    </location>
    <ligand>
        <name>Mg(2+)</name>
        <dbReference type="ChEBI" id="CHEBI:18420"/>
        <note>catalytic</note>
    </ligand>
</feature>
<dbReference type="InterPro" id="IPR000023">
    <property type="entry name" value="Phosphofructokinase_dom"/>
</dbReference>
<dbReference type="HAMAP" id="MF_01981">
    <property type="entry name" value="Phosphofructokinase_II_X"/>
    <property type="match status" value="1"/>
</dbReference>
<dbReference type="Gene3D" id="3.40.50.450">
    <property type="match status" value="1"/>
</dbReference>
<evidence type="ECO:0000256" key="5">
    <source>
        <dbReference type="ARBA" id="ARBA00022741"/>
    </source>
</evidence>
<comment type="similarity">
    <text evidence="12">Belongs to the phosphofructokinase type A (PFKA) family. PPi-dependent PFK group II subfamily. Atypical ATP-dependent clade 'X' sub-subfamily.</text>
</comment>
<gene>
    <name evidence="12" type="primary">pfkA</name>
    <name evidence="14" type="ORF">FIM25_14400</name>
</gene>
<feature type="binding site" evidence="12">
    <location>
        <begin position="178"/>
        <end position="181"/>
    </location>
    <ligand>
        <name>ATP</name>
        <dbReference type="ChEBI" id="CHEBI:30616"/>
    </ligand>
</feature>
<dbReference type="AlphaFoldDB" id="A0A5S5MCZ9"/>
<dbReference type="GO" id="GO:0005524">
    <property type="term" value="F:ATP binding"/>
    <property type="evidence" value="ECO:0007669"/>
    <property type="project" value="UniProtKB-KW"/>
</dbReference>
<keyword evidence="4 12" id="KW-0479">Metal-binding</keyword>
<dbReference type="GO" id="GO:0046872">
    <property type="term" value="F:metal ion binding"/>
    <property type="evidence" value="ECO:0007669"/>
    <property type="project" value="UniProtKB-KW"/>
</dbReference>
<keyword evidence="5 12" id="KW-0547">Nucleotide-binding</keyword>
<evidence type="ECO:0000256" key="12">
    <source>
        <dbReference type="HAMAP-Rule" id="MF_01981"/>
    </source>
</evidence>
<dbReference type="GO" id="GO:0005737">
    <property type="term" value="C:cytoplasm"/>
    <property type="evidence" value="ECO:0007669"/>
    <property type="project" value="UniProtKB-SubCell"/>
</dbReference>
<feature type="binding site" evidence="12">
    <location>
        <position position="308"/>
    </location>
    <ligand>
        <name>substrate</name>
    </ligand>
</feature>
<dbReference type="PRINTS" id="PR00476">
    <property type="entry name" value="PHFRCTKINASE"/>
</dbReference>
<dbReference type="UniPathway" id="UPA00109">
    <property type="reaction ID" value="UER00182"/>
</dbReference>
<feature type="site" description="Important for substrate specificity; cannot use PPi as phosphoryl donor" evidence="12">
    <location>
        <position position="180"/>
    </location>
</feature>
<dbReference type="SUPFAM" id="SSF53784">
    <property type="entry name" value="Phosphofructokinase"/>
    <property type="match status" value="1"/>
</dbReference>
<feature type="binding site" evidence="12">
    <location>
        <begin position="207"/>
        <end position="209"/>
    </location>
    <ligand>
        <name>substrate</name>
    </ligand>
</feature>
<keyword evidence="9 12" id="KW-0324">Glycolysis</keyword>
<dbReference type="PANTHER" id="PTHR45770">
    <property type="entry name" value="ATP-DEPENDENT 6-PHOSPHOFRUCTOKINASE 1"/>
    <property type="match status" value="1"/>
</dbReference>
<feature type="binding site" evidence="12">
    <location>
        <begin position="361"/>
        <end position="364"/>
    </location>
    <ligand>
        <name>substrate</name>
    </ligand>
</feature>
<dbReference type="Pfam" id="PF00365">
    <property type="entry name" value="PFK"/>
    <property type="match status" value="1"/>
</dbReference>
<evidence type="ECO:0000256" key="11">
    <source>
        <dbReference type="ARBA" id="ARBA00048072"/>
    </source>
</evidence>
<dbReference type="FunFam" id="3.40.50.450:FF:000002">
    <property type="entry name" value="ATP-dependent 6-phosphofructokinase"/>
    <property type="match status" value="1"/>
</dbReference>
<keyword evidence="12" id="KW-0963">Cytoplasm</keyword>
<evidence type="ECO:0000256" key="1">
    <source>
        <dbReference type="ARBA" id="ARBA00001946"/>
    </source>
</evidence>
<keyword evidence="8 12" id="KW-0460">Magnesium</keyword>
<dbReference type="OrthoDB" id="9802503at2"/>
<protein>
    <recommendedName>
        <fullName evidence="12">ATP-dependent 6-phosphofructokinase</fullName>
        <shortName evidence="12">ATP-PFK</shortName>
        <shortName evidence="12">Phosphofructokinase</shortName>
        <ecNumber evidence="12">2.7.1.11</ecNumber>
    </recommendedName>
    <alternativeName>
        <fullName evidence="12">Phosphohexokinase</fullName>
    </alternativeName>
</protein>
<sequence>MFFERIPFLDTEILNLGACSFASPLRFTHGGRFVSDGARILKSLDPSEILCATGQGKVPVSFEAAGPRERIFFDPARMRAAIVTCGGLCPGLNDIIRSLVIELYHRYGVGDILGIRYGLQGFIREAGHAPLVLTPAVVERILDMGGTILGSSRGPQNFDHICDELERSGIQILFMVGGDGTLTAAHLLSETVRKRGMDLAVVGIPKTIDNDIAITERSFGFDTAVEEATRAVRSAHTEAVGYPMGVGLIRLMGRHSGFIAATAALAQQEANFVLIPEVPFDLDGEGGLLWSLERRLAERGHAVIVVAEGAGQNFFGEKDGVKDASGNMILKDIGLFLKDAIESCFRAKGKAIAMKYIDPGYMIRSLPANAGDSVFCSFLARHAVHAAMAGKTDMLVGYINGSFVHLPLALCAGKRRHVDPGGSLWQAVLETTGQGSLRVF</sequence>
<evidence type="ECO:0000256" key="2">
    <source>
        <dbReference type="ARBA" id="ARBA00003138"/>
    </source>
</evidence>
<feature type="binding site" evidence="12">
    <location>
        <position position="87"/>
    </location>
    <ligand>
        <name>ATP</name>
        <dbReference type="ChEBI" id="CHEBI:30616"/>
    </ligand>
</feature>
<comment type="function">
    <text evidence="12">Catalyzes the phosphorylation of D-fructose 6-phosphate to fructose 1,6-bisphosphate by ATP, the first committing step of glycolysis.</text>
</comment>
<dbReference type="GO" id="GO:0047334">
    <property type="term" value="F:diphosphate-fructose-6-phosphate 1-phosphotransferase activity"/>
    <property type="evidence" value="ECO:0007669"/>
    <property type="project" value="UniProtKB-EC"/>
</dbReference>
<keyword evidence="3 12" id="KW-0808">Transferase</keyword>
<comment type="subunit">
    <text evidence="12">Homodimer.</text>
</comment>
<dbReference type="InterPro" id="IPR022953">
    <property type="entry name" value="ATP_PFK"/>
</dbReference>
<comment type="function">
    <text evidence="2">Catalyzes the phosphorylation of D-fructose 6-phosphate, the first committing step of glycolysis. Uses inorganic phosphate (PPi) as phosphoryl donor instead of ATP like common ATP-dependent phosphofructokinases (ATP-PFKs), which renders the reaction reversible, and can thus function both in glycolysis and gluconeogenesis. Consistently, PPi-PFK can replace the enzymes of both the forward (ATP-PFK) and reverse (fructose-bisphosphatase (FBPase)) reactions.</text>
</comment>
<proteinExistence type="inferred from homology"/>
<keyword evidence="15" id="KW-1185">Reference proteome</keyword>
<evidence type="ECO:0000256" key="10">
    <source>
        <dbReference type="ARBA" id="ARBA00048070"/>
    </source>
</evidence>
<evidence type="ECO:0000256" key="4">
    <source>
        <dbReference type="ARBA" id="ARBA00022723"/>
    </source>
</evidence>
<keyword evidence="7 12" id="KW-0067">ATP-binding</keyword>
<dbReference type="EC" id="2.7.1.11" evidence="12"/>
<evidence type="ECO:0000256" key="8">
    <source>
        <dbReference type="ARBA" id="ARBA00022842"/>
    </source>
</evidence>
<dbReference type="InterPro" id="IPR035966">
    <property type="entry name" value="PKF_sf"/>
</dbReference>
<dbReference type="EMBL" id="VDMB01000025">
    <property type="protein sequence ID" value="TYT73592.1"/>
    <property type="molecule type" value="Genomic_DNA"/>
</dbReference>
<evidence type="ECO:0000313" key="15">
    <source>
        <dbReference type="Proteomes" id="UP000321899"/>
    </source>
</evidence>
<evidence type="ECO:0000256" key="3">
    <source>
        <dbReference type="ARBA" id="ARBA00022679"/>
    </source>
</evidence>
<evidence type="ECO:0000313" key="14">
    <source>
        <dbReference type="EMBL" id="TYT73592.1"/>
    </source>
</evidence>
<evidence type="ECO:0000259" key="13">
    <source>
        <dbReference type="Pfam" id="PF00365"/>
    </source>
</evidence>
<reference evidence="14 15" key="1">
    <citation type="submission" date="2019-06" db="EMBL/GenBank/DDBJ databases">
        <title>Desulfobotulus mexicanus sp. nov., a novel sulfate-reducing bacterium isolated from the sediment of an alkaline crater lake in Mexico.</title>
        <authorList>
            <person name="Hirschler-Rea A."/>
        </authorList>
    </citation>
    <scope>NUCLEOTIDE SEQUENCE [LARGE SCALE GENOMIC DNA]</scope>
    <source>
        <strain evidence="14 15">PAR22N</strain>
    </source>
</reference>
<comment type="catalytic activity">
    <reaction evidence="11">
        <text>beta-D-fructose 6-phosphate + diphosphate = beta-D-fructose 1,6-bisphosphate + phosphate + H(+)</text>
        <dbReference type="Rhea" id="RHEA:13613"/>
        <dbReference type="ChEBI" id="CHEBI:15378"/>
        <dbReference type="ChEBI" id="CHEBI:32966"/>
        <dbReference type="ChEBI" id="CHEBI:33019"/>
        <dbReference type="ChEBI" id="CHEBI:43474"/>
        <dbReference type="ChEBI" id="CHEBI:57634"/>
        <dbReference type="EC" id="2.7.1.90"/>
    </reaction>
</comment>
<organism evidence="14 15">
    <name type="scientific">Desulfobotulus mexicanus</name>
    <dbReference type="NCBI Taxonomy" id="2586642"/>
    <lineage>
        <taxon>Bacteria</taxon>
        <taxon>Pseudomonadati</taxon>
        <taxon>Thermodesulfobacteriota</taxon>
        <taxon>Desulfobacteria</taxon>
        <taxon>Desulfobacterales</taxon>
        <taxon>Desulfobacteraceae</taxon>
        <taxon>Desulfobotulus</taxon>
    </lineage>
</organism>
<dbReference type="InterPro" id="IPR012004">
    <property type="entry name" value="PyroP-dep_PFK_TP0108"/>
</dbReference>
<evidence type="ECO:0000256" key="6">
    <source>
        <dbReference type="ARBA" id="ARBA00022777"/>
    </source>
</evidence>
<dbReference type="NCBIfam" id="NF005301">
    <property type="entry name" value="PRK06830.1"/>
    <property type="match status" value="1"/>
</dbReference>
<dbReference type="GO" id="GO:0003872">
    <property type="term" value="F:6-phosphofructokinase activity"/>
    <property type="evidence" value="ECO:0007669"/>
    <property type="project" value="UniProtKB-UniRule"/>
</dbReference>
<dbReference type="GO" id="GO:0006002">
    <property type="term" value="P:fructose 6-phosphate metabolic process"/>
    <property type="evidence" value="ECO:0007669"/>
    <property type="project" value="InterPro"/>
</dbReference>
<dbReference type="PIRSF" id="PIRSF000534">
    <property type="entry name" value="PPi_PFK_TP0108"/>
    <property type="match status" value="1"/>
</dbReference>
<dbReference type="Proteomes" id="UP000321899">
    <property type="component" value="Unassembled WGS sequence"/>
</dbReference>
<comment type="caution">
    <text evidence="14">The sequence shown here is derived from an EMBL/GenBank/DDBJ whole genome shotgun (WGS) entry which is preliminary data.</text>
</comment>
<keyword evidence="6 12" id="KW-0418">Kinase</keyword>
<comment type="catalytic activity">
    <reaction evidence="10 12">
        <text>beta-D-fructose 6-phosphate + ATP = beta-D-fructose 1,6-bisphosphate + ADP + H(+)</text>
        <dbReference type="Rhea" id="RHEA:16109"/>
        <dbReference type="ChEBI" id="CHEBI:15378"/>
        <dbReference type="ChEBI" id="CHEBI:30616"/>
        <dbReference type="ChEBI" id="CHEBI:32966"/>
        <dbReference type="ChEBI" id="CHEBI:57634"/>
        <dbReference type="ChEBI" id="CHEBI:456216"/>
        <dbReference type="EC" id="2.7.1.11"/>
    </reaction>
</comment>
<name>A0A5S5MCZ9_9BACT</name>
<comment type="cofactor">
    <cofactor evidence="1 12">
        <name>Mg(2+)</name>
        <dbReference type="ChEBI" id="CHEBI:18420"/>
    </cofactor>
</comment>
<comment type="subcellular location">
    <subcellularLocation>
        <location evidence="12">Cytoplasm</location>
    </subcellularLocation>
</comment>
<dbReference type="InterPro" id="IPR050929">
    <property type="entry name" value="PFKA"/>
</dbReference>
<evidence type="ECO:0000256" key="9">
    <source>
        <dbReference type="ARBA" id="ARBA00023152"/>
    </source>
</evidence>
<feature type="binding site" evidence="12">
    <location>
        <begin position="153"/>
        <end position="154"/>
    </location>
    <ligand>
        <name>ATP</name>
        <dbReference type="ChEBI" id="CHEBI:30616"/>
    </ligand>
</feature>
<feature type="binding site" evidence="12">
    <location>
        <begin position="252"/>
        <end position="254"/>
    </location>
    <ligand>
        <name>substrate</name>
    </ligand>
</feature>
<comment type="pathway">
    <text evidence="12">Carbohydrate degradation; glycolysis; D-glyceraldehyde 3-phosphate and glycerone phosphate from D-glucose: step 3/4.</text>
</comment>
<feature type="domain" description="Phosphofructokinase" evidence="13">
    <location>
        <begin position="79"/>
        <end position="386"/>
    </location>
</feature>
<evidence type="ECO:0000256" key="7">
    <source>
        <dbReference type="ARBA" id="ARBA00022840"/>
    </source>
</evidence>
<feature type="active site" description="Proton acceptor" evidence="12">
    <location>
        <position position="209"/>
    </location>
</feature>